<dbReference type="PANTHER" id="PTHR48105">
    <property type="entry name" value="THIOREDOXIN REDUCTASE 1-RELATED-RELATED"/>
    <property type="match status" value="1"/>
</dbReference>
<evidence type="ECO:0000256" key="2">
    <source>
        <dbReference type="ARBA" id="ARBA00011738"/>
    </source>
</evidence>
<dbReference type="PRINTS" id="PR00469">
    <property type="entry name" value="PNDRDTASEII"/>
</dbReference>
<dbReference type="SUPFAM" id="SSF51905">
    <property type="entry name" value="FAD/NAD(P)-binding domain"/>
    <property type="match status" value="1"/>
</dbReference>
<keyword evidence="4" id="KW-0560">Oxidoreductase</keyword>
<evidence type="ECO:0000256" key="1">
    <source>
        <dbReference type="ARBA" id="ARBA00001974"/>
    </source>
</evidence>
<gene>
    <name evidence="6" type="ORF">C7Y47_04560</name>
</gene>
<keyword evidence="3" id="KW-0285">Flavoprotein</keyword>
<proteinExistence type="predicted"/>
<dbReference type="PRINTS" id="PR00368">
    <property type="entry name" value="FADPNR"/>
</dbReference>
<feature type="domain" description="FAD/NAD(P)-binding" evidence="5">
    <location>
        <begin position="5"/>
        <end position="127"/>
    </location>
</feature>
<accession>A0A544UT10</accession>
<dbReference type="InterPro" id="IPR036188">
    <property type="entry name" value="FAD/NAD-bd_sf"/>
</dbReference>
<comment type="cofactor">
    <cofactor evidence="1">
        <name>FAD</name>
        <dbReference type="ChEBI" id="CHEBI:57692"/>
    </cofactor>
</comment>
<dbReference type="OrthoDB" id="9802028at2"/>
<dbReference type="InterPro" id="IPR023753">
    <property type="entry name" value="FAD/NAD-binding_dom"/>
</dbReference>
<comment type="caution">
    <text evidence="6">The sequence shown here is derived from an EMBL/GenBank/DDBJ whole genome shotgun (WGS) entry which is preliminary data.</text>
</comment>
<dbReference type="RefSeq" id="WP_142507679.1">
    <property type="nucleotide sequence ID" value="NZ_SADV01000003.1"/>
</dbReference>
<dbReference type="GO" id="GO:0016491">
    <property type="term" value="F:oxidoreductase activity"/>
    <property type="evidence" value="ECO:0007669"/>
    <property type="project" value="UniProtKB-KW"/>
</dbReference>
<reference evidence="6 7" key="1">
    <citation type="submission" date="2018-03" db="EMBL/GenBank/DDBJ databases">
        <title>Aerobic endospore-forming bacteria genome sequencing and assembly.</title>
        <authorList>
            <person name="Cavalcante D.A."/>
            <person name="Driks A."/>
            <person name="Putonti C."/>
            <person name="De-Souza M.T."/>
        </authorList>
    </citation>
    <scope>NUCLEOTIDE SEQUENCE [LARGE SCALE GENOMIC DNA]</scope>
    <source>
        <strain evidence="6 7">SDF0037</strain>
    </source>
</reference>
<evidence type="ECO:0000259" key="5">
    <source>
        <dbReference type="Pfam" id="PF07992"/>
    </source>
</evidence>
<dbReference type="AlphaFoldDB" id="A0A544UT10"/>
<feature type="domain" description="FAD/NAD(P)-binding" evidence="5">
    <location>
        <begin position="170"/>
        <end position="277"/>
    </location>
</feature>
<dbReference type="Proteomes" id="UP000317944">
    <property type="component" value="Unassembled WGS sequence"/>
</dbReference>
<evidence type="ECO:0000313" key="6">
    <source>
        <dbReference type="EMBL" id="TQR36984.1"/>
    </source>
</evidence>
<sequence>MEIFECAIIGGGPAGLNAALLLGRANRLVALFDTKNAHLAFELQESISRNGNAAIEFMQAAKEKLNQYPTIHSIVSQSVRAIKQSDNKLFKIYTEDGENFLAEKILLTDGTKIQTDIPNITQYYNKSIFTSPYGYGWELKGKKLIYINETSDPARTAKIIFNLSNDLVVATNGHEIKENEKRELESKGITVITDKIKEMKGHNGVLSSVVFQNGIEIEREAGFITPSTYTTNIIGQGFSCDLDEYGLISVDHFGRTSEKNVYAAGDAAQPAPTEIVLSEATGIQVAMTINSDTSSEKF</sequence>
<protein>
    <submittedName>
        <fullName evidence="6">NAD(P)/FAD-dependent oxidoreductase</fullName>
    </submittedName>
</protein>
<evidence type="ECO:0000256" key="4">
    <source>
        <dbReference type="ARBA" id="ARBA00023002"/>
    </source>
</evidence>
<dbReference type="Pfam" id="PF07992">
    <property type="entry name" value="Pyr_redox_2"/>
    <property type="match status" value="2"/>
</dbReference>
<comment type="subunit">
    <text evidence="2">Homodimer.</text>
</comment>
<dbReference type="Gene3D" id="3.50.50.60">
    <property type="entry name" value="FAD/NAD(P)-binding domain"/>
    <property type="match status" value="2"/>
</dbReference>
<dbReference type="InterPro" id="IPR050097">
    <property type="entry name" value="Ferredoxin-NADP_redctase_2"/>
</dbReference>
<evidence type="ECO:0000313" key="7">
    <source>
        <dbReference type="Proteomes" id="UP000317944"/>
    </source>
</evidence>
<organism evidence="6 7">
    <name type="scientific">Lysinibacillus sphaericus</name>
    <name type="common">Bacillus sphaericus</name>
    <dbReference type="NCBI Taxonomy" id="1421"/>
    <lineage>
        <taxon>Bacteria</taxon>
        <taxon>Bacillati</taxon>
        <taxon>Bacillota</taxon>
        <taxon>Bacilli</taxon>
        <taxon>Bacillales</taxon>
        <taxon>Bacillaceae</taxon>
        <taxon>Lysinibacillus</taxon>
    </lineage>
</organism>
<name>A0A544UT10_LYSSH</name>
<dbReference type="EMBL" id="SADV01000003">
    <property type="protein sequence ID" value="TQR36984.1"/>
    <property type="molecule type" value="Genomic_DNA"/>
</dbReference>
<evidence type="ECO:0000256" key="3">
    <source>
        <dbReference type="ARBA" id="ARBA00022630"/>
    </source>
</evidence>